<evidence type="ECO:0008006" key="5">
    <source>
        <dbReference type="Google" id="ProtNLM"/>
    </source>
</evidence>
<gene>
    <name evidence="3" type="ORF">SELMODRAFT_17005</name>
</gene>
<dbReference type="InterPro" id="IPR046960">
    <property type="entry name" value="PPR_At4g14850-like_plant"/>
</dbReference>
<proteinExistence type="predicted"/>
<accession>D8SF36</accession>
<reference evidence="3 4" key="1">
    <citation type="journal article" date="2011" name="Science">
        <title>The Selaginella genome identifies genetic changes associated with the evolution of vascular plants.</title>
        <authorList>
            <person name="Banks J.A."/>
            <person name="Nishiyama T."/>
            <person name="Hasebe M."/>
            <person name="Bowman J.L."/>
            <person name="Gribskov M."/>
            <person name="dePamphilis C."/>
            <person name="Albert V.A."/>
            <person name="Aono N."/>
            <person name="Aoyama T."/>
            <person name="Ambrose B.A."/>
            <person name="Ashton N.W."/>
            <person name="Axtell M.J."/>
            <person name="Barker E."/>
            <person name="Barker M.S."/>
            <person name="Bennetzen J.L."/>
            <person name="Bonawitz N.D."/>
            <person name="Chapple C."/>
            <person name="Cheng C."/>
            <person name="Correa L.G."/>
            <person name="Dacre M."/>
            <person name="DeBarry J."/>
            <person name="Dreyer I."/>
            <person name="Elias M."/>
            <person name="Engstrom E.M."/>
            <person name="Estelle M."/>
            <person name="Feng L."/>
            <person name="Finet C."/>
            <person name="Floyd S.K."/>
            <person name="Frommer W.B."/>
            <person name="Fujita T."/>
            <person name="Gramzow L."/>
            <person name="Gutensohn M."/>
            <person name="Harholt J."/>
            <person name="Hattori M."/>
            <person name="Heyl A."/>
            <person name="Hirai T."/>
            <person name="Hiwatashi Y."/>
            <person name="Ishikawa M."/>
            <person name="Iwata M."/>
            <person name="Karol K.G."/>
            <person name="Koehler B."/>
            <person name="Kolukisaoglu U."/>
            <person name="Kubo M."/>
            <person name="Kurata T."/>
            <person name="Lalonde S."/>
            <person name="Li K."/>
            <person name="Li Y."/>
            <person name="Litt A."/>
            <person name="Lyons E."/>
            <person name="Manning G."/>
            <person name="Maruyama T."/>
            <person name="Michael T.P."/>
            <person name="Mikami K."/>
            <person name="Miyazaki S."/>
            <person name="Morinaga S."/>
            <person name="Murata T."/>
            <person name="Mueller-Roeber B."/>
            <person name="Nelson D.R."/>
            <person name="Obara M."/>
            <person name="Oguri Y."/>
            <person name="Olmstead R.G."/>
            <person name="Onodera N."/>
            <person name="Petersen B.L."/>
            <person name="Pils B."/>
            <person name="Prigge M."/>
            <person name="Rensing S.A."/>
            <person name="Riano-Pachon D.M."/>
            <person name="Roberts A.W."/>
            <person name="Sato Y."/>
            <person name="Scheller H.V."/>
            <person name="Schulz B."/>
            <person name="Schulz C."/>
            <person name="Shakirov E.V."/>
            <person name="Shibagaki N."/>
            <person name="Shinohara N."/>
            <person name="Shippen D.E."/>
            <person name="Soerensen I."/>
            <person name="Sotooka R."/>
            <person name="Sugimoto N."/>
            <person name="Sugita M."/>
            <person name="Sumikawa N."/>
            <person name="Tanurdzic M."/>
            <person name="Theissen G."/>
            <person name="Ulvskov P."/>
            <person name="Wakazuki S."/>
            <person name="Weng J.K."/>
            <person name="Willats W.W."/>
            <person name="Wipf D."/>
            <person name="Wolf P.G."/>
            <person name="Yang L."/>
            <person name="Zimmer A.D."/>
            <person name="Zhu Q."/>
            <person name="Mitros T."/>
            <person name="Hellsten U."/>
            <person name="Loque D."/>
            <person name="Otillar R."/>
            <person name="Salamov A."/>
            <person name="Schmutz J."/>
            <person name="Shapiro H."/>
            <person name="Lindquist E."/>
            <person name="Lucas S."/>
            <person name="Rokhsar D."/>
            <person name="Grigoriev I.V."/>
        </authorList>
    </citation>
    <scope>NUCLEOTIDE SEQUENCE [LARGE SCALE GENOMIC DNA]</scope>
</reference>
<feature type="non-terminal residue" evidence="3">
    <location>
        <position position="1"/>
    </location>
</feature>
<dbReference type="InParanoid" id="D8SF36"/>
<feature type="non-terminal residue" evidence="3">
    <location>
        <position position="122"/>
    </location>
</feature>
<dbReference type="EMBL" id="GL377616">
    <property type="protein sequence ID" value="EFJ16971.1"/>
    <property type="molecule type" value="Genomic_DNA"/>
</dbReference>
<dbReference type="GO" id="GO:0009451">
    <property type="term" value="P:RNA modification"/>
    <property type="evidence" value="ECO:0007669"/>
    <property type="project" value="InterPro"/>
</dbReference>
<dbReference type="PANTHER" id="PTHR47926:SF533">
    <property type="entry name" value="DYW DOMAIN-CONTAINING PROTEIN"/>
    <property type="match status" value="1"/>
</dbReference>
<keyword evidence="4" id="KW-1185">Reference proteome</keyword>
<dbReference type="Proteomes" id="UP000001514">
    <property type="component" value="Unassembled WGS sequence"/>
</dbReference>
<organism evidence="4">
    <name type="scientific">Selaginella moellendorffii</name>
    <name type="common">Spikemoss</name>
    <dbReference type="NCBI Taxonomy" id="88036"/>
    <lineage>
        <taxon>Eukaryota</taxon>
        <taxon>Viridiplantae</taxon>
        <taxon>Streptophyta</taxon>
        <taxon>Embryophyta</taxon>
        <taxon>Tracheophyta</taxon>
        <taxon>Lycopodiopsida</taxon>
        <taxon>Selaginellales</taxon>
        <taxon>Selaginellaceae</taxon>
        <taxon>Selaginella</taxon>
    </lineage>
</organism>
<dbReference type="KEGG" id="smo:SELMODRAFT_17005"/>
<dbReference type="HOGENOM" id="CLU_002706_0_0_1"/>
<dbReference type="NCBIfam" id="TIGR00756">
    <property type="entry name" value="PPR"/>
    <property type="match status" value="1"/>
</dbReference>
<dbReference type="GO" id="GO:0003723">
    <property type="term" value="F:RNA binding"/>
    <property type="evidence" value="ECO:0007669"/>
    <property type="project" value="InterPro"/>
</dbReference>
<protein>
    <recommendedName>
        <fullName evidence="5">Pentacotripeptide-repeat region of PRORP domain-containing protein</fullName>
    </recommendedName>
</protein>
<dbReference type="InterPro" id="IPR002885">
    <property type="entry name" value="PPR_rpt"/>
</dbReference>
<sequence>SVYLLNLVVEMYGQCGSVRDAKAAFDSIQEKNQYSWNILIAAFAANGEIDEALAAFERAPSVNLGENPSEATYAAAISACVHLGLMEESQRQFRSMVLDLDRAPNVKLYSSMADLLGRAGEV</sequence>
<dbReference type="Pfam" id="PF01535">
    <property type="entry name" value="PPR"/>
    <property type="match status" value="3"/>
</dbReference>
<dbReference type="eggNOG" id="KOG4197">
    <property type="taxonomic scope" value="Eukaryota"/>
</dbReference>
<evidence type="ECO:0000313" key="3">
    <source>
        <dbReference type="EMBL" id="EFJ16971.1"/>
    </source>
</evidence>
<dbReference type="SUPFAM" id="SSF48452">
    <property type="entry name" value="TPR-like"/>
    <property type="match status" value="1"/>
</dbReference>
<name>D8SF36_SELML</name>
<evidence type="ECO:0000256" key="2">
    <source>
        <dbReference type="PROSITE-ProRule" id="PRU00708"/>
    </source>
</evidence>
<evidence type="ECO:0000256" key="1">
    <source>
        <dbReference type="ARBA" id="ARBA00022737"/>
    </source>
</evidence>
<dbReference type="AlphaFoldDB" id="D8SF36"/>
<dbReference type="InterPro" id="IPR011990">
    <property type="entry name" value="TPR-like_helical_dom_sf"/>
</dbReference>
<evidence type="ECO:0000313" key="4">
    <source>
        <dbReference type="Proteomes" id="UP000001514"/>
    </source>
</evidence>
<feature type="repeat" description="PPR" evidence="2">
    <location>
        <begin position="32"/>
        <end position="66"/>
    </location>
</feature>
<keyword evidence="1" id="KW-0677">Repeat</keyword>
<dbReference type="Gene3D" id="1.25.40.10">
    <property type="entry name" value="Tetratricopeptide repeat domain"/>
    <property type="match status" value="1"/>
</dbReference>
<dbReference type="PROSITE" id="PS51375">
    <property type="entry name" value="PPR"/>
    <property type="match status" value="1"/>
</dbReference>
<dbReference type="PANTHER" id="PTHR47926">
    <property type="entry name" value="PENTATRICOPEPTIDE REPEAT-CONTAINING PROTEIN"/>
    <property type="match status" value="1"/>
</dbReference>
<dbReference type="Gramene" id="EFJ16971">
    <property type="protein sequence ID" value="EFJ16971"/>
    <property type="gene ID" value="SELMODRAFT_17005"/>
</dbReference>